<organism evidence="1 2">
    <name type="scientific">Desulfatibacillum alkenivorans DSM 16219</name>
    <dbReference type="NCBI Taxonomy" id="1121393"/>
    <lineage>
        <taxon>Bacteria</taxon>
        <taxon>Pseudomonadati</taxon>
        <taxon>Thermodesulfobacteriota</taxon>
        <taxon>Desulfobacteria</taxon>
        <taxon>Desulfobacterales</taxon>
        <taxon>Desulfatibacillaceae</taxon>
        <taxon>Desulfatibacillum</taxon>
    </lineage>
</organism>
<evidence type="ECO:0000313" key="1">
    <source>
        <dbReference type="EMBL" id="SHJ85120.1"/>
    </source>
</evidence>
<dbReference type="OrthoDB" id="975289at2"/>
<evidence type="ECO:0000313" key="2">
    <source>
        <dbReference type="Proteomes" id="UP000183994"/>
    </source>
</evidence>
<dbReference type="AlphaFoldDB" id="A0A1M6MP17"/>
<name>A0A1M6MP17_9BACT</name>
<accession>A0A1M6MP17</accession>
<dbReference type="Proteomes" id="UP000183994">
    <property type="component" value="Unassembled WGS sequence"/>
</dbReference>
<keyword evidence="2" id="KW-1185">Reference proteome</keyword>
<proteinExistence type="predicted"/>
<sequence length="320" mass="37311">MKEETVNEIIDCLPKGKTPFYYFRDRYALMMLSYYVGDGKRVQEIKKSRLGKLLNKPMVKNALKGAGSGILTKGALDSLWPAMPECYLLTLGKWVGDAKWSRPYYQTSRPGANLVLQLNFSGKHNTPFRKTFHPSEENIFVFKEHPNAEEGFKTLAWARIDLDFDTDEALIEEVQCDWIKNALWEKTFAALFAEEAVSNEISDQEFFEDWGYTPKGLLKYVEQVLKPHMKIWDEAMLSAAVWFLKEEIGINRIFYHSFETGCKIKRQSGRKPPRSVYTTLPEKFCFTKTREYPRLLEHSKNRRVKAILKGKDARFFHLDF</sequence>
<gene>
    <name evidence="1" type="ORF">SAMN02745216_02384</name>
</gene>
<dbReference type="RefSeq" id="WP_073476024.1">
    <property type="nucleotide sequence ID" value="NZ_FQZU01000013.1"/>
</dbReference>
<protein>
    <submittedName>
        <fullName evidence="1">Uncharacterized protein</fullName>
    </submittedName>
</protein>
<reference evidence="2" key="1">
    <citation type="submission" date="2016-11" db="EMBL/GenBank/DDBJ databases">
        <authorList>
            <person name="Varghese N."/>
            <person name="Submissions S."/>
        </authorList>
    </citation>
    <scope>NUCLEOTIDE SEQUENCE [LARGE SCALE GENOMIC DNA]</scope>
    <source>
        <strain evidence="2">DSM 16219</strain>
    </source>
</reference>
<dbReference type="EMBL" id="FQZU01000013">
    <property type="protein sequence ID" value="SHJ85120.1"/>
    <property type="molecule type" value="Genomic_DNA"/>
</dbReference>